<keyword evidence="4" id="KW-1185">Reference proteome</keyword>
<evidence type="ECO:0000313" key="3">
    <source>
        <dbReference type="EMBL" id="QDU64882.1"/>
    </source>
</evidence>
<evidence type="ECO:0000259" key="2">
    <source>
        <dbReference type="Pfam" id="PF26626"/>
    </source>
</evidence>
<gene>
    <name evidence="3" type="ORF">Pan216_57750</name>
</gene>
<feature type="transmembrane region" description="Helical" evidence="1">
    <location>
        <begin position="12"/>
        <end position="38"/>
    </location>
</feature>
<sequence length="595" mass="65349">MFSLPLQSLPITLSVLATWLLSLVVIVGIGMLASRVLGVRHDGLEGGLRAFWIGWATLITLLMTWHYVLPVDARATDAVIGLGVLGWFIAVLDRHPKRLVSRRSLRGMPRHPIFFAGVGVCAGWILLTAANVALGPPWMYDTGLYHIGAVRWSMQYPLVPGLGNLMAQLAFNNSSFLVAALLGSVPPWQEISYHVANGVILLPVVLRWAVSLFRVLARPKRTSLVDGYFLALTPWIYVCAISHEVRSFSTDYVTSLLAVALAGEVLGMFGRRLSQPSLYSRTVVIVALAAVLVTTKASGIIFGTAAALIAGIYYLRRTRAFRAKDLIAIGLLPTLMAVLWVGRNIVLSGYLLFPVPSLGLPVDWRVPRAEVQALADIIKSWARTPGTFHTQSVLGNWSWVAGWAERLWLGEGRFHLVLPLALAAALVPVCLVLRPWRRARGWWPIAFCLAPLVGIGFWFSSAPEVRLVGSLPWIVAAVAIAILPLGRRRWVRLMTVGSLLVVVTISGWPREFHASTSLESTPSPMIRGMLTDGGVVIYTPRLTDQCWDLPLPAAPVVRPKLAMREPGRLECGFRNMAEFESLTRIAAERAATNRR</sequence>
<dbReference type="Proteomes" id="UP000317093">
    <property type="component" value="Chromosome"/>
</dbReference>
<dbReference type="InterPro" id="IPR058065">
    <property type="entry name" value="LIC_10190-like"/>
</dbReference>
<dbReference type="RefSeq" id="WP_145263398.1">
    <property type="nucleotide sequence ID" value="NZ_CP036279.1"/>
</dbReference>
<feature type="transmembrane region" description="Helical" evidence="1">
    <location>
        <begin position="252"/>
        <end position="270"/>
    </location>
</feature>
<dbReference type="KEGG" id="knv:Pan216_57750"/>
<feature type="domain" description="DUF8201" evidence="2">
    <location>
        <begin position="13"/>
        <end position="466"/>
    </location>
</feature>
<feature type="transmembrane region" description="Helical" evidence="1">
    <location>
        <begin position="282"/>
        <end position="315"/>
    </location>
</feature>
<feature type="transmembrane region" description="Helical" evidence="1">
    <location>
        <begin position="50"/>
        <end position="69"/>
    </location>
</feature>
<dbReference type="NCBIfam" id="NF047510">
    <property type="entry name" value="LIC_10190_fam"/>
    <property type="match status" value="1"/>
</dbReference>
<reference evidence="3 4" key="1">
    <citation type="submission" date="2019-02" db="EMBL/GenBank/DDBJ databases">
        <title>Deep-cultivation of Planctomycetes and their phenomic and genomic characterization uncovers novel biology.</title>
        <authorList>
            <person name="Wiegand S."/>
            <person name="Jogler M."/>
            <person name="Boedeker C."/>
            <person name="Pinto D."/>
            <person name="Vollmers J."/>
            <person name="Rivas-Marin E."/>
            <person name="Kohn T."/>
            <person name="Peeters S.H."/>
            <person name="Heuer A."/>
            <person name="Rast P."/>
            <person name="Oberbeckmann S."/>
            <person name="Bunk B."/>
            <person name="Jeske O."/>
            <person name="Meyerdierks A."/>
            <person name="Storesund J.E."/>
            <person name="Kallscheuer N."/>
            <person name="Luecker S."/>
            <person name="Lage O.M."/>
            <person name="Pohl T."/>
            <person name="Merkel B.J."/>
            <person name="Hornburger P."/>
            <person name="Mueller R.-W."/>
            <person name="Bruemmer F."/>
            <person name="Labrenz M."/>
            <person name="Spormann A.M."/>
            <person name="Op den Camp H."/>
            <person name="Overmann J."/>
            <person name="Amann R."/>
            <person name="Jetten M.S.M."/>
            <person name="Mascher T."/>
            <person name="Medema M.H."/>
            <person name="Devos D.P."/>
            <person name="Kaster A.-K."/>
            <person name="Ovreas L."/>
            <person name="Rohde M."/>
            <person name="Galperin M.Y."/>
            <person name="Jogler C."/>
        </authorList>
    </citation>
    <scope>NUCLEOTIDE SEQUENCE [LARGE SCALE GENOMIC DNA]</scope>
    <source>
        <strain evidence="3 4">Pan216</strain>
    </source>
</reference>
<evidence type="ECO:0000313" key="4">
    <source>
        <dbReference type="Proteomes" id="UP000317093"/>
    </source>
</evidence>
<dbReference type="InterPro" id="IPR058514">
    <property type="entry name" value="DUF8201"/>
</dbReference>
<feature type="transmembrane region" description="Helical" evidence="1">
    <location>
        <begin position="327"/>
        <end position="353"/>
    </location>
</feature>
<feature type="transmembrane region" description="Helical" evidence="1">
    <location>
        <begin position="113"/>
        <end position="134"/>
    </location>
</feature>
<dbReference type="EMBL" id="CP036279">
    <property type="protein sequence ID" value="QDU64882.1"/>
    <property type="molecule type" value="Genomic_DNA"/>
</dbReference>
<feature type="transmembrane region" description="Helical" evidence="1">
    <location>
        <begin position="441"/>
        <end position="459"/>
    </location>
</feature>
<evidence type="ECO:0000256" key="1">
    <source>
        <dbReference type="SAM" id="Phobius"/>
    </source>
</evidence>
<keyword evidence="1" id="KW-0472">Membrane</keyword>
<accession>A0A518BD26</accession>
<feature type="transmembrane region" description="Helical" evidence="1">
    <location>
        <begin position="465"/>
        <end position="483"/>
    </location>
</feature>
<feature type="transmembrane region" description="Helical" evidence="1">
    <location>
        <begin position="75"/>
        <end position="92"/>
    </location>
</feature>
<dbReference type="OrthoDB" id="344987at2"/>
<proteinExistence type="predicted"/>
<feature type="transmembrane region" description="Helical" evidence="1">
    <location>
        <begin position="228"/>
        <end position="245"/>
    </location>
</feature>
<keyword evidence="1" id="KW-0812">Transmembrane</keyword>
<organism evidence="3 4">
    <name type="scientific">Kolteria novifilia</name>
    <dbReference type="NCBI Taxonomy" id="2527975"/>
    <lineage>
        <taxon>Bacteria</taxon>
        <taxon>Pseudomonadati</taxon>
        <taxon>Planctomycetota</taxon>
        <taxon>Planctomycetia</taxon>
        <taxon>Kolteriales</taxon>
        <taxon>Kolteriaceae</taxon>
        <taxon>Kolteria</taxon>
    </lineage>
</organism>
<keyword evidence="1" id="KW-1133">Transmembrane helix</keyword>
<dbReference type="AlphaFoldDB" id="A0A518BD26"/>
<feature type="transmembrane region" description="Helical" evidence="1">
    <location>
        <begin position="416"/>
        <end position="434"/>
    </location>
</feature>
<protein>
    <recommendedName>
        <fullName evidence="2">DUF8201 domain-containing protein</fullName>
    </recommendedName>
</protein>
<name>A0A518BD26_9BACT</name>
<feature type="transmembrane region" description="Helical" evidence="1">
    <location>
        <begin position="165"/>
        <end position="183"/>
    </location>
</feature>
<dbReference type="Pfam" id="PF26626">
    <property type="entry name" value="DUF8201"/>
    <property type="match status" value="1"/>
</dbReference>
<feature type="transmembrane region" description="Helical" evidence="1">
    <location>
        <begin position="195"/>
        <end position="216"/>
    </location>
</feature>